<evidence type="ECO:0000313" key="1">
    <source>
        <dbReference type="EMBL" id="RRT50688.1"/>
    </source>
</evidence>
<sequence length="130" mass="14086">MSPLPLRRRRALPLCELAASGRYPCGLVVLKQPLAGAVLQAVVPAVAYRPCELATTGRPLCRRPGRGWPRIHLLAVFATKTQEIVYPCIPDPDGEDEGGQASSSLAVSKRWISAAKLLQFDLVTPTQREG</sequence>
<accession>A0A426YG33</accession>
<evidence type="ECO:0000313" key="2">
    <source>
        <dbReference type="Proteomes" id="UP000287651"/>
    </source>
</evidence>
<dbReference type="Proteomes" id="UP000287651">
    <property type="component" value="Unassembled WGS sequence"/>
</dbReference>
<reference evidence="1 2" key="1">
    <citation type="journal article" date="2014" name="Agronomy (Basel)">
        <title>A Draft Genome Sequence for Ensete ventricosum, the Drought-Tolerant Tree Against Hunger.</title>
        <authorList>
            <person name="Harrison J."/>
            <person name="Moore K.A."/>
            <person name="Paszkiewicz K."/>
            <person name="Jones T."/>
            <person name="Grant M."/>
            <person name="Ambacheew D."/>
            <person name="Muzemil S."/>
            <person name="Studholme D.J."/>
        </authorList>
    </citation>
    <scope>NUCLEOTIDE SEQUENCE [LARGE SCALE GENOMIC DNA]</scope>
</reference>
<gene>
    <name evidence="1" type="ORF">B296_00048028</name>
</gene>
<proteinExistence type="predicted"/>
<dbReference type="EMBL" id="AMZH03012624">
    <property type="protein sequence ID" value="RRT50688.1"/>
    <property type="molecule type" value="Genomic_DNA"/>
</dbReference>
<comment type="caution">
    <text evidence="1">The sequence shown here is derived from an EMBL/GenBank/DDBJ whole genome shotgun (WGS) entry which is preliminary data.</text>
</comment>
<dbReference type="AlphaFoldDB" id="A0A426YG33"/>
<name>A0A426YG33_ENSVE</name>
<organism evidence="1 2">
    <name type="scientific">Ensete ventricosum</name>
    <name type="common">Abyssinian banana</name>
    <name type="synonym">Musa ensete</name>
    <dbReference type="NCBI Taxonomy" id="4639"/>
    <lineage>
        <taxon>Eukaryota</taxon>
        <taxon>Viridiplantae</taxon>
        <taxon>Streptophyta</taxon>
        <taxon>Embryophyta</taxon>
        <taxon>Tracheophyta</taxon>
        <taxon>Spermatophyta</taxon>
        <taxon>Magnoliopsida</taxon>
        <taxon>Liliopsida</taxon>
        <taxon>Zingiberales</taxon>
        <taxon>Musaceae</taxon>
        <taxon>Ensete</taxon>
    </lineage>
</organism>
<protein>
    <submittedName>
        <fullName evidence="1">Uncharacterized protein</fullName>
    </submittedName>
</protein>